<sequence>MPPPPDIPGFYFDPSKKRYFKITNGGLQQNSQYHNNVIQNKKRKSENDKIIEREQKKLQLGEVKKDPAGLSKEIYYQKMIRGNIPIRNIDHITWDAMMYSKFNNYRSLSNISCLRPKNFKAFESLHHVEYNDAAIVGFIRVDNVEYTLSAIERKIRIRATETFAKGLNILDSSEELRACFQDYMPNTTYAYKIDNIFTYHDLSLISYEFDDWCQHVLLRWVWKKDDFDNYSIIPIQIGVLQKTYKDYQVSLKQKLVMISRAAVLVFIIKDDCLIEQECFYRYLSDKTVSNSNPVKSFDTLIKDGMEMGHSRLESTNFAHESSLIAMDEDADTNHDPDNAELDVALQPRCKSFMKFELIKIYDNEFFIFVPLSHTGSRKLVFSKLSSNADSLQNFIIYHEDKIRDFFVLETDDPRFFDVLVIGMKSITIFNLEYSTMIKFRYKSPKKSSRKVTYINNNFSGINTIYI</sequence>
<evidence type="ECO:0000313" key="3">
    <source>
        <dbReference type="EMBL" id="ODV68990.1"/>
    </source>
</evidence>
<reference evidence="4" key="1">
    <citation type="submission" date="2016-05" db="EMBL/GenBank/DDBJ databases">
        <title>Comparative genomics of biotechnologically important yeasts.</title>
        <authorList>
            <consortium name="DOE Joint Genome Institute"/>
            <person name="Riley R."/>
            <person name="Haridas S."/>
            <person name="Wolfe K.H."/>
            <person name="Lopes M.R."/>
            <person name="Hittinger C.T."/>
            <person name="Goker M."/>
            <person name="Salamov A."/>
            <person name="Wisecaver J."/>
            <person name="Long T.M."/>
            <person name="Aerts A.L."/>
            <person name="Barry K."/>
            <person name="Choi C."/>
            <person name="Clum A."/>
            <person name="Coughlan A.Y."/>
            <person name="Deshpande S."/>
            <person name="Douglass A.P."/>
            <person name="Hanson S.J."/>
            <person name="Klenk H.-P."/>
            <person name="Labutti K."/>
            <person name="Lapidus A."/>
            <person name="Lindquist E."/>
            <person name="Lipzen A."/>
            <person name="Meier-Kolthoff J.P."/>
            <person name="Ohm R.A."/>
            <person name="Otillar R.P."/>
            <person name="Pangilinan J."/>
            <person name="Peng Y."/>
            <person name="Rokas A."/>
            <person name="Rosa C.A."/>
            <person name="Scheuner C."/>
            <person name="Sibirny A.A."/>
            <person name="Slot J.C."/>
            <person name="Stielow J.B."/>
            <person name="Sun H."/>
            <person name="Kurtzman C.P."/>
            <person name="Blackwell M."/>
            <person name="Grigoriev I.V."/>
            <person name="Jeffries T.W."/>
        </authorList>
    </citation>
    <scope>NUCLEOTIDE SEQUENCE [LARGE SCALE GENOMIC DNA]</scope>
    <source>
        <strain evidence="4">NRRL Y-1933</strain>
    </source>
</reference>
<dbReference type="OrthoDB" id="128867at2759"/>
<accession>A0A1E4RNZ5</accession>
<dbReference type="GO" id="GO:0080008">
    <property type="term" value="C:Cul4-RING E3 ubiquitin ligase complex"/>
    <property type="evidence" value="ECO:0007669"/>
    <property type="project" value="TreeGrafter"/>
</dbReference>
<evidence type="ECO:0000256" key="2">
    <source>
        <dbReference type="ARBA" id="ARBA00022737"/>
    </source>
</evidence>
<dbReference type="Proteomes" id="UP000095085">
    <property type="component" value="Unassembled WGS sequence"/>
</dbReference>
<dbReference type="GeneID" id="30994610"/>
<dbReference type="PANTHER" id="PTHR44472:SF1">
    <property type="entry name" value="DDB1 AND CUL4 ASSOCIATED FACTOR 4"/>
    <property type="match status" value="1"/>
</dbReference>
<keyword evidence="2" id="KW-0677">Repeat</keyword>
<name>A0A1E4RNZ5_9ASCO</name>
<keyword evidence="4" id="KW-1185">Reference proteome</keyword>
<dbReference type="RefSeq" id="XP_020078057.1">
    <property type="nucleotide sequence ID" value="XM_020220060.1"/>
</dbReference>
<evidence type="ECO:0000256" key="1">
    <source>
        <dbReference type="ARBA" id="ARBA00022574"/>
    </source>
</evidence>
<gene>
    <name evidence="3" type="ORF">HYPBUDRAFT_147510</name>
</gene>
<dbReference type="InterPro" id="IPR052254">
    <property type="entry name" value="CUL4-DDB1_E3_ligase_receptor"/>
</dbReference>
<dbReference type="PANTHER" id="PTHR44472">
    <property type="entry name" value="DDB1- AND CUL4-ASSOCIATED FACTOR 4-RELATED"/>
    <property type="match status" value="1"/>
</dbReference>
<evidence type="ECO:0000313" key="4">
    <source>
        <dbReference type="Proteomes" id="UP000095085"/>
    </source>
</evidence>
<organism evidence="3 4">
    <name type="scientific">Hyphopichia burtonii NRRL Y-1933</name>
    <dbReference type="NCBI Taxonomy" id="984485"/>
    <lineage>
        <taxon>Eukaryota</taxon>
        <taxon>Fungi</taxon>
        <taxon>Dikarya</taxon>
        <taxon>Ascomycota</taxon>
        <taxon>Saccharomycotina</taxon>
        <taxon>Pichiomycetes</taxon>
        <taxon>Debaryomycetaceae</taxon>
        <taxon>Hyphopichia</taxon>
    </lineage>
</organism>
<protein>
    <submittedName>
        <fullName evidence="3">Uncharacterized protein</fullName>
    </submittedName>
</protein>
<keyword evidence="1" id="KW-0853">WD repeat</keyword>
<proteinExistence type="predicted"/>
<dbReference type="EMBL" id="KV454539">
    <property type="protein sequence ID" value="ODV68990.1"/>
    <property type="molecule type" value="Genomic_DNA"/>
</dbReference>
<dbReference type="AlphaFoldDB" id="A0A1E4RNZ5"/>